<evidence type="ECO:0000256" key="1">
    <source>
        <dbReference type="ARBA" id="ARBA00004430"/>
    </source>
</evidence>
<dbReference type="Proteomes" id="UP000747399">
    <property type="component" value="Unassembled WGS sequence"/>
</dbReference>
<evidence type="ECO:0000256" key="2">
    <source>
        <dbReference type="ARBA" id="ARBA00022614"/>
    </source>
</evidence>
<comment type="caution">
    <text evidence="4">The sequence shown here is derived from an EMBL/GenBank/DDBJ whole genome shotgun (WGS) entry which is preliminary data.</text>
</comment>
<dbReference type="PANTHER" id="PTHR18849">
    <property type="entry name" value="LEUCINE RICH REPEAT PROTEIN"/>
    <property type="match status" value="1"/>
</dbReference>
<keyword evidence="2" id="KW-0433">Leucine-rich repeat</keyword>
<dbReference type="GO" id="GO:0005930">
    <property type="term" value="C:axoneme"/>
    <property type="evidence" value="ECO:0007669"/>
    <property type="project" value="UniProtKB-SubCell"/>
</dbReference>
<dbReference type="AlphaFoldDB" id="A0A8J4AX68"/>
<keyword evidence="5" id="KW-1185">Reference proteome</keyword>
<protein>
    <submittedName>
        <fullName evidence="4">Uncharacterized protein</fullName>
    </submittedName>
</protein>
<dbReference type="Gene3D" id="3.80.10.10">
    <property type="entry name" value="Ribonuclease Inhibitor"/>
    <property type="match status" value="1"/>
</dbReference>
<evidence type="ECO:0000313" key="4">
    <source>
        <dbReference type="EMBL" id="GIL47018.1"/>
    </source>
</evidence>
<dbReference type="PROSITE" id="PS51450">
    <property type="entry name" value="LRR"/>
    <property type="match status" value="2"/>
</dbReference>
<name>A0A8J4AX68_9CHLO</name>
<evidence type="ECO:0000256" key="3">
    <source>
        <dbReference type="ARBA" id="ARBA00022737"/>
    </source>
</evidence>
<comment type="subcellular location">
    <subcellularLocation>
        <location evidence="1">Cytoplasm</location>
        <location evidence="1">Cytoskeleton</location>
        <location evidence="1">Cilium axoneme</location>
    </subcellularLocation>
</comment>
<dbReference type="InterPro" id="IPR032675">
    <property type="entry name" value="LRR_dom_sf"/>
</dbReference>
<keyword evidence="3" id="KW-0677">Repeat</keyword>
<sequence length="121" mass="13846">MGRITERLIRQRAEHNEGLISTLEEVALHQQNIEKIELLGQLCPKLKILYLQNNLLAKIQNLYKLKDLEYLNLAVNNVTKLQNLQRCKGLKKLDLTINIVSKAGLLTVESLRANIYLGVKD</sequence>
<proteinExistence type="predicted"/>
<evidence type="ECO:0000313" key="5">
    <source>
        <dbReference type="Proteomes" id="UP000747399"/>
    </source>
</evidence>
<dbReference type="InterPro" id="IPR001611">
    <property type="entry name" value="Leu-rich_rpt"/>
</dbReference>
<gene>
    <name evidence="4" type="ORF">Vafri_3856</name>
</gene>
<reference evidence="4" key="1">
    <citation type="journal article" date="2021" name="Proc. Natl. Acad. Sci. U.S.A.">
        <title>Three genomes in the algal genus Volvox reveal the fate of a haploid sex-determining region after a transition to homothallism.</title>
        <authorList>
            <person name="Yamamoto K."/>
            <person name="Hamaji T."/>
            <person name="Kawai-Toyooka H."/>
            <person name="Matsuzaki R."/>
            <person name="Takahashi F."/>
            <person name="Nishimura Y."/>
            <person name="Kawachi M."/>
            <person name="Noguchi H."/>
            <person name="Minakuchi Y."/>
            <person name="Umen J.G."/>
            <person name="Toyoda A."/>
            <person name="Nozaki H."/>
        </authorList>
    </citation>
    <scope>NUCLEOTIDE SEQUENCE</scope>
    <source>
        <strain evidence="4">NIES-3780</strain>
    </source>
</reference>
<organism evidence="4 5">
    <name type="scientific">Volvox africanus</name>
    <dbReference type="NCBI Taxonomy" id="51714"/>
    <lineage>
        <taxon>Eukaryota</taxon>
        <taxon>Viridiplantae</taxon>
        <taxon>Chlorophyta</taxon>
        <taxon>core chlorophytes</taxon>
        <taxon>Chlorophyceae</taxon>
        <taxon>CS clade</taxon>
        <taxon>Chlamydomonadales</taxon>
        <taxon>Volvocaceae</taxon>
        <taxon>Volvox</taxon>
    </lineage>
</organism>
<accession>A0A8J4AX68</accession>
<dbReference type="SUPFAM" id="SSF52058">
    <property type="entry name" value="L domain-like"/>
    <property type="match status" value="1"/>
</dbReference>
<dbReference type="EMBL" id="BNCO01000004">
    <property type="protein sequence ID" value="GIL47018.1"/>
    <property type="molecule type" value="Genomic_DNA"/>
</dbReference>
<dbReference type="PANTHER" id="PTHR18849:SF0">
    <property type="entry name" value="CILIA- AND FLAGELLA-ASSOCIATED PROTEIN 410-RELATED"/>
    <property type="match status" value="1"/>
</dbReference>